<feature type="compositionally biased region" description="Low complexity" evidence="1">
    <location>
        <begin position="57"/>
        <end position="66"/>
    </location>
</feature>
<name>A0A845G2J6_9BURK</name>
<feature type="chain" id="PRO_5032998947" evidence="2">
    <location>
        <begin position="22"/>
        <end position="298"/>
    </location>
</feature>
<sequence>MKTPALLIAALALTLSAASQANGGIDLKQIIKQGVDKGLGKDQASANATASGGGNPGAAPAGMPASLTAPGGPDIAGIRVGISVTEARQLLQKLNPAYKFTPITRIMSSEPLGLQASVGTDRTDKKGADFFSVLYNEAGIVWRIKREQTVTADKAILASTLIQSLTAKYDQAGGVAKYRDQGNTNLAWSYDLAGRQLASFSTNVNDSPCRPSSSYGPSNPLSNNLSYTEKYSPTCAMTITADSHAFRTGNQNMLDMYAVEITAPPLQHDAGALNAAAAAREQQKKNQENTVRDNKPQL</sequence>
<evidence type="ECO:0000256" key="2">
    <source>
        <dbReference type="SAM" id="SignalP"/>
    </source>
</evidence>
<keyword evidence="2" id="KW-0732">Signal</keyword>
<evidence type="ECO:0000313" key="4">
    <source>
        <dbReference type="Proteomes" id="UP000470302"/>
    </source>
</evidence>
<dbReference type="Proteomes" id="UP000470302">
    <property type="component" value="Unassembled WGS sequence"/>
</dbReference>
<proteinExistence type="predicted"/>
<comment type="caution">
    <text evidence="3">The sequence shown here is derived from an EMBL/GenBank/DDBJ whole genome shotgun (WGS) entry which is preliminary data.</text>
</comment>
<feature type="compositionally biased region" description="Basic and acidic residues" evidence="1">
    <location>
        <begin position="281"/>
        <end position="298"/>
    </location>
</feature>
<feature type="region of interest" description="Disordered" evidence="1">
    <location>
        <begin position="273"/>
        <end position="298"/>
    </location>
</feature>
<dbReference type="AlphaFoldDB" id="A0A845G2J6"/>
<evidence type="ECO:0000313" key="3">
    <source>
        <dbReference type="EMBL" id="MYM87119.1"/>
    </source>
</evidence>
<evidence type="ECO:0000256" key="1">
    <source>
        <dbReference type="SAM" id="MobiDB-lite"/>
    </source>
</evidence>
<feature type="signal peptide" evidence="2">
    <location>
        <begin position="1"/>
        <end position="21"/>
    </location>
</feature>
<feature type="region of interest" description="Disordered" evidence="1">
    <location>
        <begin position="41"/>
        <end position="66"/>
    </location>
</feature>
<dbReference type="EMBL" id="WWCW01000018">
    <property type="protein sequence ID" value="MYM87119.1"/>
    <property type="molecule type" value="Genomic_DNA"/>
</dbReference>
<gene>
    <name evidence="3" type="ORF">GTP91_07980</name>
</gene>
<accession>A0A845G2J6</accession>
<protein>
    <submittedName>
        <fullName evidence="3">Uncharacterized protein</fullName>
    </submittedName>
</protein>
<organism evidence="3 4">
    <name type="scientific">Duganella vulcania</name>
    <dbReference type="NCBI Taxonomy" id="2692166"/>
    <lineage>
        <taxon>Bacteria</taxon>
        <taxon>Pseudomonadati</taxon>
        <taxon>Pseudomonadota</taxon>
        <taxon>Betaproteobacteria</taxon>
        <taxon>Burkholderiales</taxon>
        <taxon>Oxalobacteraceae</taxon>
        <taxon>Telluria group</taxon>
        <taxon>Duganella</taxon>
    </lineage>
</organism>
<dbReference type="RefSeq" id="WP_161096298.1">
    <property type="nucleotide sequence ID" value="NZ_WWCW01000018.1"/>
</dbReference>
<reference evidence="3 4" key="1">
    <citation type="submission" date="2020-01" db="EMBL/GenBank/DDBJ databases">
        <title>Novel species isolated from a subtropical stream in China.</title>
        <authorList>
            <person name="Lu H."/>
        </authorList>
    </citation>
    <scope>NUCLEOTIDE SEQUENCE [LARGE SCALE GENOMIC DNA]</scope>
    <source>
        <strain evidence="3 4">FT82W</strain>
    </source>
</reference>